<dbReference type="RefSeq" id="WP_006061964.1">
    <property type="nucleotide sequence ID" value="NZ_KB290821.1"/>
</dbReference>
<dbReference type="eggNOG" id="COG0614">
    <property type="taxonomic scope" value="Bacteria"/>
</dbReference>
<dbReference type="Proteomes" id="UP000010445">
    <property type="component" value="Unassembled WGS sequence"/>
</dbReference>
<dbReference type="AlphaFoldDB" id="L1MLS8"/>
<dbReference type="EMBL" id="AMEM01000006">
    <property type="protein sequence ID" value="EKX92223.1"/>
    <property type="molecule type" value="Genomic_DNA"/>
</dbReference>
<dbReference type="PANTHER" id="PTHR30535">
    <property type="entry name" value="VITAMIN B12-BINDING PROTEIN"/>
    <property type="match status" value="1"/>
</dbReference>
<dbReference type="InterPro" id="IPR050902">
    <property type="entry name" value="ABC_Transporter_SBP"/>
</dbReference>
<dbReference type="OrthoDB" id="9797850at2"/>
<proteinExistence type="inferred from homology"/>
<reference evidence="3 4" key="1">
    <citation type="submission" date="2012-05" db="EMBL/GenBank/DDBJ databases">
        <authorList>
            <person name="Weinstock G."/>
            <person name="Sodergren E."/>
            <person name="Lobos E.A."/>
            <person name="Fulton L."/>
            <person name="Fulton R."/>
            <person name="Courtney L."/>
            <person name="Fronick C."/>
            <person name="O'Laughlin M."/>
            <person name="Godfrey J."/>
            <person name="Wilson R.M."/>
            <person name="Miner T."/>
            <person name="Farmer C."/>
            <person name="Delehaunty K."/>
            <person name="Cordes M."/>
            <person name="Minx P."/>
            <person name="Tomlinson C."/>
            <person name="Chen J."/>
            <person name="Wollam A."/>
            <person name="Pepin K.H."/>
            <person name="Bhonagiri V."/>
            <person name="Zhang X."/>
            <person name="Suruliraj S."/>
            <person name="Warren W."/>
            <person name="Mitreva M."/>
            <person name="Mardis E.R."/>
            <person name="Wilson R.K."/>
        </authorList>
    </citation>
    <scope>NUCLEOTIDE SEQUENCE [LARGE SCALE GENOMIC DNA]</scope>
    <source>
        <strain evidence="3 4">F0235</strain>
    </source>
</reference>
<gene>
    <name evidence="3" type="ORF">HMPREF9997_00268</name>
</gene>
<comment type="caution">
    <text evidence="3">The sequence shown here is derived from an EMBL/GenBank/DDBJ whole genome shotgun (WGS) entry which is preliminary data.</text>
</comment>
<dbReference type="STRING" id="1035195.HMPREF9997_00268"/>
<dbReference type="PROSITE" id="PS51257">
    <property type="entry name" value="PROKAR_LIPOPROTEIN"/>
    <property type="match status" value="1"/>
</dbReference>
<keyword evidence="4" id="KW-1185">Reference proteome</keyword>
<protein>
    <submittedName>
        <fullName evidence="3">Periplasmic binding protein</fullName>
    </submittedName>
</protein>
<dbReference type="Pfam" id="PF01497">
    <property type="entry name" value="Peripla_BP_2"/>
    <property type="match status" value="1"/>
</dbReference>
<dbReference type="PROSITE" id="PS50983">
    <property type="entry name" value="FE_B12_PBP"/>
    <property type="match status" value="1"/>
</dbReference>
<dbReference type="Gene3D" id="3.40.50.1980">
    <property type="entry name" value="Nitrogenase molybdenum iron protein domain"/>
    <property type="match status" value="2"/>
</dbReference>
<sequence>MKKYIAILCGIGILAAGCGTTGSNEASTSANGGVTLTNCGEEVTYSKTDSLFVNDGNIIATVLSAGGKDKIKNVSSLQRDVDILKAKYGAETIDGLDAVSKEYPSLEEVVSKQPNVYVAGWGYGLSESKNMTPETLKEQGIGTYLITESCRQQGTDKRGTTDPWTAVSEDLKNIGTLVGNADTAREVVADQDARLTTLRSAEQPEKKPTAFVFDSASDTIFTSGKFGAPQAIIDAAGARNANEDVDDTWTQVGWEKISASAPDVFVFVDYPGQDFQQKVDILKSNPATKDLPAVQENRFINLPYAMWCSGPLNIDAAEHVRKGMEKFNLVPASDITPSLTLPDSVAGQEYFH</sequence>
<feature type="domain" description="Fe/B12 periplasmic-binding" evidence="2">
    <location>
        <begin position="50"/>
        <end position="328"/>
    </location>
</feature>
<dbReference type="InterPro" id="IPR002491">
    <property type="entry name" value="ABC_transptr_periplasmic_BD"/>
</dbReference>
<evidence type="ECO:0000256" key="1">
    <source>
        <dbReference type="ARBA" id="ARBA00008814"/>
    </source>
</evidence>
<dbReference type="PATRIC" id="fig|1035195.3.peg.249"/>
<organism evidence="3 4">
    <name type="scientific">Corynebacterium durum F0235</name>
    <dbReference type="NCBI Taxonomy" id="1035195"/>
    <lineage>
        <taxon>Bacteria</taxon>
        <taxon>Bacillati</taxon>
        <taxon>Actinomycetota</taxon>
        <taxon>Actinomycetes</taxon>
        <taxon>Mycobacteriales</taxon>
        <taxon>Corynebacteriaceae</taxon>
        <taxon>Corynebacterium</taxon>
    </lineage>
</organism>
<evidence type="ECO:0000313" key="4">
    <source>
        <dbReference type="Proteomes" id="UP000010445"/>
    </source>
</evidence>
<evidence type="ECO:0000313" key="3">
    <source>
        <dbReference type="EMBL" id="EKX92223.1"/>
    </source>
</evidence>
<dbReference type="PANTHER" id="PTHR30535:SF7">
    <property type="entry name" value="IRON(III) DICITRATE-BINDING PROTEIN"/>
    <property type="match status" value="1"/>
</dbReference>
<name>L1MLS8_9CORY</name>
<dbReference type="SUPFAM" id="SSF53807">
    <property type="entry name" value="Helical backbone' metal receptor"/>
    <property type="match status" value="1"/>
</dbReference>
<comment type="similarity">
    <text evidence="1">Belongs to the bacterial solute-binding protein 8 family.</text>
</comment>
<evidence type="ECO:0000259" key="2">
    <source>
        <dbReference type="PROSITE" id="PS50983"/>
    </source>
</evidence>
<dbReference type="HOGENOM" id="CLU_038034_7_2_11"/>
<accession>L1MLS8</accession>